<dbReference type="InterPro" id="IPR001751">
    <property type="entry name" value="S100/CaBP7/8-like_CS"/>
</dbReference>
<dbReference type="GO" id="GO:0032496">
    <property type="term" value="P:response to lipopolysaccharide"/>
    <property type="evidence" value="ECO:0007669"/>
    <property type="project" value="TreeGrafter"/>
</dbReference>
<evidence type="ECO:0000256" key="25">
    <source>
        <dbReference type="ARBA" id="ARBA00041898"/>
    </source>
</evidence>
<evidence type="ECO:0000256" key="15">
    <source>
        <dbReference type="ARBA" id="ARBA00022723"/>
    </source>
</evidence>
<dbReference type="PANTHER" id="PTHR11639:SF79">
    <property type="entry name" value="PROTEIN S100-A9"/>
    <property type="match status" value="1"/>
</dbReference>
<dbReference type="eggNOG" id="ENOG502SA01">
    <property type="taxonomic scope" value="Eukaryota"/>
</dbReference>
<dbReference type="GO" id="GO:0030593">
    <property type="term" value="P:neutrophil chemotaxis"/>
    <property type="evidence" value="ECO:0007669"/>
    <property type="project" value="TreeGrafter"/>
</dbReference>
<dbReference type="EMBL" id="AEYP01100025">
    <property type="status" value="NOT_ANNOTATED_CDS"/>
    <property type="molecule type" value="Genomic_DNA"/>
</dbReference>
<evidence type="ECO:0000256" key="16">
    <source>
        <dbReference type="ARBA" id="ARBA00022737"/>
    </source>
</evidence>
<dbReference type="GO" id="GO:0045087">
    <property type="term" value="P:innate immune response"/>
    <property type="evidence" value="ECO:0007669"/>
    <property type="project" value="UniProtKB-KW"/>
</dbReference>
<feature type="compositionally biased region" description="Basic and acidic residues" evidence="28">
    <location>
        <begin position="155"/>
        <end position="164"/>
    </location>
</feature>
<dbReference type="CDD" id="cd05030">
    <property type="entry name" value="calgranulins"/>
    <property type="match status" value="1"/>
</dbReference>
<dbReference type="Gene3D" id="1.10.238.10">
    <property type="entry name" value="EF-hand"/>
    <property type="match status" value="1"/>
</dbReference>
<dbReference type="GO" id="GO:0002523">
    <property type="term" value="P:leukocyte migration involved in inflammatory response"/>
    <property type="evidence" value="ECO:0007669"/>
    <property type="project" value="TreeGrafter"/>
</dbReference>
<sequence length="189" mass="21664">PFLALTVQLRVATLLTCEAIFARELRFWPGAAYKCWAHTAPSHPSVWLWDLDRVQEYRKMADQMSQLECSIETIINIFHQYSVRMEHTDMLNQKELKQLVKKELPNFLKKQKKNDNTINKIMEDLDTNGDKQLNFEEFSILVGRLTMASHEEMHKNAPEGEGHSHGPGFGQGDQGHCHSHGGHGHGHSH</sequence>
<name>M3YAG4_MUSPF</name>
<evidence type="ECO:0000256" key="21">
    <source>
        <dbReference type="ARBA" id="ARBA00023006"/>
    </source>
</evidence>
<evidence type="ECO:0000256" key="11">
    <source>
        <dbReference type="ARBA" id="ARBA00022529"/>
    </source>
</evidence>
<evidence type="ECO:0000256" key="4">
    <source>
        <dbReference type="ARBA" id="ARBA00007323"/>
    </source>
</evidence>
<evidence type="ECO:0000256" key="27">
    <source>
        <dbReference type="ARBA" id="ARBA00046583"/>
    </source>
</evidence>
<dbReference type="InterPro" id="IPR018247">
    <property type="entry name" value="EF_Hand_1_Ca_BS"/>
</dbReference>
<keyword evidence="10" id="KW-0964">Secreted</keyword>
<evidence type="ECO:0000256" key="28">
    <source>
        <dbReference type="SAM" id="MobiDB-lite"/>
    </source>
</evidence>
<evidence type="ECO:0000256" key="12">
    <source>
        <dbReference type="ARBA" id="ARBA00022553"/>
    </source>
</evidence>
<dbReference type="GeneTree" id="ENSGT00940000161606"/>
<comment type="subunit">
    <text evidence="27">Homodimer. Preferentially exists as a heterodimer or heterotetramer with S100A8 known as calprotectin (S100A8/A9). S100A9 interacts with ATP2A2. S100A9 interacts with AGER, and with the heterodimeric complex formed by TLR4 and LY96 in the presence of calcium and/or zinc ions. S100A9 binds quinoline-3-carboxamides in the presence of calcium and/or zinc ions. S100A9 interacts with amyloid-beta protein 40. Calprotectin (S100A8/9) interacts with CEACAM3 and tubulin filaments in a calcium-dependent manner. Heterotetrameric calprotectin (S100A8/A9) interacts with ANXA6 and associates with tubulin filaments in activated monocytes. Calprotectin (S100A8/9) interacts with NCF2/P67PHOX, RAC1, RAC2, CYBA and CYBB. Calprotectin (S100A8/9) interacts with NOS2 to form the iNOS-S100A8/A9 transnitrosylase complex; induced by LDL(ox). Calprotectin (S100A8/9) interacts with CD69.</text>
</comment>
<reference evidence="30" key="1">
    <citation type="submission" date="2024-06" db="UniProtKB">
        <authorList>
            <consortium name="Ensembl"/>
        </authorList>
    </citation>
    <scope>IDENTIFICATION</scope>
</reference>
<dbReference type="GO" id="GO:0005509">
    <property type="term" value="F:calcium ion binding"/>
    <property type="evidence" value="ECO:0007669"/>
    <property type="project" value="InterPro"/>
</dbReference>
<dbReference type="SMART" id="SM01394">
    <property type="entry name" value="S_100"/>
    <property type="match status" value="1"/>
</dbReference>
<dbReference type="InterPro" id="IPR011992">
    <property type="entry name" value="EF-hand-dom_pair"/>
</dbReference>
<keyword evidence="15" id="KW-0479">Metal-binding</keyword>
<feature type="domain" description="EF-hand" evidence="29">
    <location>
        <begin position="113"/>
        <end position="148"/>
    </location>
</feature>
<evidence type="ECO:0000256" key="9">
    <source>
        <dbReference type="ARBA" id="ARBA00022500"/>
    </source>
</evidence>
<evidence type="ECO:0000256" key="14">
    <source>
        <dbReference type="ARBA" id="ARBA00022703"/>
    </source>
</evidence>
<evidence type="ECO:0000256" key="19">
    <source>
        <dbReference type="ARBA" id="ARBA00022859"/>
    </source>
</evidence>
<keyword evidence="8" id="KW-0963">Cytoplasm</keyword>
<dbReference type="OMA" id="LTCEAIF"/>
<evidence type="ECO:0000256" key="23">
    <source>
        <dbReference type="ARBA" id="ARBA00023198"/>
    </source>
</evidence>
<dbReference type="GO" id="GO:0005737">
    <property type="term" value="C:cytoplasm"/>
    <property type="evidence" value="ECO:0007669"/>
    <property type="project" value="TreeGrafter"/>
</dbReference>
<keyword evidence="24" id="KW-0206">Cytoskeleton</keyword>
<dbReference type="GO" id="GO:0061844">
    <property type="term" value="P:antimicrobial humoral immune response mediated by antimicrobial peptide"/>
    <property type="evidence" value="ECO:0007669"/>
    <property type="project" value="TreeGrafter"/>
</dbReference>
<evidence type="ECO:0000256" key="17">
    <source>
        <dbReference type="ARBA" id="ARBA00022833"/>
    </source>
</evidence>
<comment type="subcellular location">
    <subcellularLocation>
        <location evidence="1">Cell membrane</location>
        <topology evidence="1">Peripheral membrane protein</topology>
    </subcellularLocation>
    <subcellularLocation>
        <location evidence="2">Cytoplasm</location>
        <location evidence="2">Cytoskeleton</location>
    </subcellularLocation>
    <subcellularLocation>
        <location evidence="3">Secreted</location>
    </subcellularLocation>
</comment>
<evidence type="ECO:0000256" key="18">
    <source>
        <dbReference type="ARBA" id="ARBA00022837"/>
    </source>
</evidence>
<evidence type="ECO:0000256" key="26">
    <source>
        <dbReference type="ARBA" id="ARBA00043081"/>
    </source>
</evidence>
<evidence type="ECO:0000256" key="7">
    <source>
        <dbReference type="ARBA" id="ARBA00022481"/>
    </source>
</evidence>
<accession>M3YAG4</accession>
<dbReference type="GO" id="GO:0005856">
    <property type="term" value="C:cytoskeleton"/>
    <property type="evidence" value="ECO:0007669"/>
    <property type="project" value="UniProtKB-SubCell"/>
</dbReference>
<evidence type="ECO:0000256" key="20">
    <source>
        <dbReference type="ARBA" id="ARBA00022862"/>
    </source>
</evidence>
<evidence type="ECO:0000256" key="22">
    <source>
        <dbReference type="ARBA" id="ARBA00023136"/>
    </source>
</evidence>
<keyword evidence="11" id="KW-0929">Antimicrobial</keyword>
<dbReference type="AlphaFoldDB" id="M3YAG4"/>
<dbReference type="GO" id="GO:0043542">
    <property type="term" value="P:endothelial cell migration"/>
    <property type="evidence" value="ECO:0007669"/>
    <property type="project" value="TreeGrafter"/>
</dbReference>
<evidence type="ECO:0000256" key="3">
    <source>
        <dbReference type="ARBA" id="ARBA00004613"/>
    </source>
</evidence>
<comment type="similarity">
    <text evidence="4">Belongs to the S-100 family.</text>
</comment>
<dbReference type="Pfam" id="PF01023">
    <property type="entry name" value="S_100"/>
    <property type="match status" value="1"/>
</dbReference>
<keyword evidence="14" id="KW-0053">Apoptosis</keyword>
<keyword evidence="18" id="KW-0106">Calcium</keyword>
<keyword evidence="7" id="KW-0488">Methylation</keyword>
<dbReference type="GO" id="GO:0005634">
    <property type="term" value="C:nucleus"/>
    <property type="evidence" value="ECO:0007669"/>
    <property type="project" value="TreeGrafter"/>
</dbReference>
<feature type="compositionally biased region" description="Basic residues" evidence="28">
    <location>
        <begin position="177"/>
        <end position="189"/>
    </location>
</feature>
<keyword evidence="13" id="KW-0399">Innate immunity</keyword>
<evidence type="ECO:0000259" key="29">
    <source>
        <dbReference type="PROSITE" id="PS50222"/>
    </source>
</evidence>
<keyword evidence="17" id="KW-0862">Zinc</keyword>
<evidence type="ECO:0000256" key="8">
    <source>
        <dbReference type="ARBA" id="ARBA00022490"/>
    </source>
</evidence>
<dbReference type="GO" id="GO:0002544">
    <property type="term" value="P:chronic inflammatory response"/>
    <property type="evidence" value="ECO:0007669"/>
    <property type="project" value="TreeGrafter"/>
</dbReference>
<evidence type="ECO:0000313" key="30">
    <source>
        <dbReference type="Ensembl" id="ENSMPUP00000008321.1"/>
    </source>
</evidence>
<dbReference type="Ensembl" id="ENSMPUT00000008454.1">
    <property type="protein sequence ID" value="ENSMPUP00000008321.1"/>
    <property type="gene ID" value="ENSMPUG00000008384.1"/>
</dbReference>
<dbReference type="SMART" id="SM00054">
    <property type="entry name" value="EFh"/>
    <property type="match status" value="1"/>
</dbReference>
<dbReference type="PROSITE" id="PS00018">
    <property type="entry name" value="EF_HAND_1"/>
    <property type="match status" value="1"/>
</dbReference>
<evidence type="ECO:0000256" key="13">
    <source>
        <dbReference type="ARBA" id="ARBA00022588"/>
    </source>
</evidence>
<keyword evidence="6" id="KW-1003">Cell membrane</keyword>
<dbReference type="InterPro" id="IPR013787">
    <property type="entry name" value="S100_Ca-bd_sub"/>
</dbReference>
<dbReference type="GO" id="GO:0016209">
    <property type="term" value="F:antioxidant activity"/>
    <property type="evidence" value="ECO:0007669"/>
    <property type="project" value="UniProtKB-KW"/>
</dbReference>
<dbReference type="InParanoid" id="M3YAG4"/>
<evidence type="ECO:0000256" key="1">
    <source>
        <dbReference type="ARBA" id="ARBA00004202"/>
    </source>
</evidence>
<feature type="region of interest" description="Disordered" evidence="28">
    <location>
        <begin position="155"/>
        <end position="189"/>
    </location>
</feature>
<keyword evidence="21" id="KW-0072">Autophagy</keyword>
<evidence type="ECO:0000256" key="10">
    <source>
        <dbReference type="ARBA" id="ARBA00022525"/>
    </source>
</evidence>
<dbReference type="GO" id="GO:0006915">
    <property type="term" value="P:apoptotic process"/>
    <property type="evidence" value="ECO:0007669"/>
    <property type="project" value="UniProtKB-KW"/>
</dbReference>
<dbReference type="STRING" id="9669.ENSMPUP00000008321"/>
<dbReference type="GO" id="GO:0070062">
    <property type="term" value="C:extracellular exosome"/>
    <property type="evidence" value="ECO:0007669"/>
    <property type="project" value="TreeGrafter"/>
</dbReference>
<dbReference type="PANTHER" id="PTHR11639">
    <property type="entry name" value="S100 CALCIUM-BINDING PROTEIN"/>
    <property type="match status" value="1"/>
</dbReference>
<dbReference type="PROSITE" id="PS00303">
    <property type="entry name" value="S100_CABP"/>
    <property type="match status" value="1"/>
</dbReference>
<keyword evidence="9" id="KW-0145">Chemotaxis</keyword>
<dbReference type="GO" id="GO:0035425">
    <property type="term" value="P:autocrine signaling"/>
    <property type="evidence" value="ECO:0007669"/>
    <property type="project" value="TreeGrafter"/>
</dbReference>
<dbReference type="GO" id="GO:0005886">
    <property type="term" value="C:plasma membrane"/>
    <property type="evidence" value="ECO:0007669"/>
    <property type="project" value="UniProtKB-SubCell"/>
</dbReference>
<dbReference type="PROSITE" id="PS50222">
    <property type="entry name" value="EF_HAND_2"/>
    <property type="match status" value="1"/>
</dbReference>
<dbReference type="GO" id="GO:0048306">
    <property type="term" value="F:calcium-dependent protein binding"/>
    <property type="evidence" value="ECO:0007669"/>
    <property type="project" value="TreeGrafter"/>
</dbReference>
<proteinExistence type="inferred from homology"/>
<evidence type="ECO:0000256" key="2">
    <source>
        <dbReference type="ARBA" id="ARBA00004245"/>
    </source>
</evidence>
<evidence type="ECO:0000256" key="5">
    <source>
        <dbReference type="ARBA" id="ARBA00014222"/>
    </source>
</evidence>
<keyword evidence="23" id="KW-0395">Inflammatory response</keyword>
<dbReference type="HOGENOM" id="CLU_1437573_0_0_1"/>
<dbReference type="GO" id="GO:0006914">
    <property type="term" value="P:autophagy"/>
    <property type="evidence" value="ECO:0007669"/>
    <property type="project" value="UniProtKB-KW"/>
</dbReference>
<keyword evidence="19" id="KW-0391">Immunity</keyword>
<keyword evidence="22" id="KW-0472">Membrane</keyword>
<keyword evidence="12" id="KW-0597">Phosphoprotein</keyword>
<keyword evidence="16" id="KW-0677">Repeat</keyword>
<organism evidence="30">
    <name type="scientific">Mustela putorius furo</name>
    <name type="common">European domestic ferret</name>
    <name type="synonym">Mustela furo</name>
    <dbReference type="NCBI Taxonomy" id="9669"/>
    <lineage>
        <taxon>Eukaryota</taxon>
        <taxon>Metazoa</taxon>
        <taxon>Chordata</taxon>
        <taxon>Craniata</taxon>
        <taxon>Vertebrata</taxon>
        <taxon>Euteleostomi</taxon>
        <taxon>Mammalia</taxon>
        <taxon>Eutheria</taxon>
        <taxon>Laurasiatheria</taxon>
        <taxon>Carnivora</taxon>
        <taxon>Caniformia</taxon>
        <taxon>Musteloidea</taxon>
        <taxon>Mustelidae</taxon>
        <taxon>Mustelinae</taxon>
        <taxon>Mustela</taxon>
    </lineage>
</organism>
<protein>
    <recommendedName>
        <fullName evidence="5">Protein S100-A9</fullName>
    </recommendedName>
    <alternativeName>
        <fullName evidence="25">Calgranulin-B</fullName>
    </alternativeName>
    <alternativeName>
        <fullName evidence="26">S100 calcium-binding protein A9</fullName>
    </alternativeName>
</protein>
<evidence type="ECO:0000256" key="24">
    <source>
        <dbReference type="ARBA" id="ARBA00023212"/>
    </source>
</evidence>
<dbReference type="InterPro" id="IPR002048">
    <property type="entry name" value="EF_hand_dom"/>
</dbReference>
<dbReference type="SUPFAM" id="SSF47473">
    <property type="entry name" value="EF-hand"/>
    <property type="match status" value="1"/>
</dbReference>
<evidence type="ECO:0000256" key="6">
    <source>
        <dbReference type="ARBA" id="ARBA00022475"/>
    </source>
</evidence>
<dbReference type="GO" id="GO:0045113">
    <property type="term" value="P:regulation of integrin biosynthetic process"/>
    <property type="evidence" value="ECO:0007669"/>
    <property type="project" value="TreeGrafter"/>
</dbReference>
<dbReference type="GO" id="GO:0014002">
    <property type="term" value="P:astrocyte development"/>
    <property type="evidence" value="ECO:0007669"/>
    <property type="project" value="TreeGrafter"/>
</dbReference>
<dbReference type="GO" id="GO:0070488">
    <property type="term" value="P:neutrophil aggregation"/>
    <property type="evidence" value="ECO:0007669"/>
    <property type="project" value="TreeGrafter"/>
</dbReference>
<keyword evidence="20" id="KW-0049">Antioxidant</keyword>